<keyword evidence="2" id="KW-1185">Reference proteome</keyword>
<organism evidence="1 2">
    <name type="scientific">Fructobacillus evanidus</name>
    <dbReference type="NCBI Taxonomy" id="3064281"/>
    <lineage>
        <taxon>Bacteria</taxon>
        <taxon>Bacillati</taxon>
        <taxon>Bacillota</taxon>
        <taxon>Bacilli</taxon>
        <taxon>Lactobacillales</taxon>
        <taxon>Lactobacillaceae</taxon>
        <taxon>Fructobacillus</taxon>
    </lineage>
</organism>
<comment type="caution">
    <text evidence="1">The sequence shown here is derived from an EMBL/GenBank/DDBJ whole genome shotgun (WGS) entry which is preliminary data.</text>
</comment>
<dbReference type="Proteomes" id="UP001314166">
    <property type="component" value="Unassembled WGS sequence"/>
</dbReference>
<accession>A0ABM9MZZ2</accession>
<evidence type="ECO:0000313" key="1">
    <source>
        <dbReference type="EMBL" id="CAK1251837.1"/>
    </source>
</evidence>
<dbReference type="EMBL" id="CAUZMB010000009">
    <property type="protein sequence ID" value="CAK1251837.1"/>
    <property type="molecule type" value="Genomic_DNA"/>
</dbReference>
<protein>
    <submittedName>
        <fullName evidence="1">Uncharacterized protein</fullName>
    </submittedName>
</protein>
<proteinExistence type="predicted"/>
<name>A0ABM9MZZ2_9LACO</name>
<dbReference type="RefSeq" id="WP_338344570.1">
    <property type="nucleotide sequence ID" value="NZ_CAUZLM010000008.1"/>
</dbReference>
<evidence type="ECO:0000313" key="2">
    <source>
        <dbReference type="Proteomes" id="UP001314166"/>
    </source>
</evidence>
<reference evidence="1 2" key="1">
    <citation type="submission" date="2023-10" db="EMBL/GenBank/DDBJ databases">
        <authorList>
            <person name="Botero Cardona J."/>
        </authorList>
    </citation>
    <scope>NUCLEOTIDE SEQUENCE [LARGE SCALE GENOMIC DNA]</scope>
    <source>
        <strain evidence="1 2">R-55214</strain>
    </source>
</reference>
<sequence length="71" mass="8143">MATVACRLQPKLNKREVELIEIVQEVGLGRIIKNYLHDELSDDDLSDDDLINVDFDDIGDAYVLGYEEMEE</sequence>
<gene>
    <name evidence="1" type="ORF">R55214_HHFBAMCI_01359</name>
</gene>